<protein>
    <submittedName>
        <fullName evidence="2">Retrovirus-related Pol polyprotein from transposon RE1</fullName>
    </submittedName>
</protein>
<dbReference type="AlphaFoldDB" id="A0A4Y2DET9"/>
<evidence type="ECO:0000313" key="2">
    <source>
        <dbReference type="EMBL" id="GBM15312.1"/>
    </source>
</evidence>
<organism evidence="2 3">
    <name type="scientific">Araneus ventricosus</name>
    <name type="common">Orbweaver spider</name>
    <name type="synonym">Epeira ventricosa</name>
    <dbReference type="NCBI Taxonomy" id="182803"/>
    <lineage>
        <taxon>Eukaryota</taxon>
        <taxon>Metazoa</taxon>
        <taxon>Ecdysozoa</taxon>
        <taxon>Arthropoda</taxon>
        <taxon>Chelicerata</taxon>
        <taxon>Arachnida</taxon>
        <taxon>Araneae</taxon>
        <taxon>Araneomorphae</taxon>
        <taxon>Entelegynae</taxon>
        <taxon>Araneoidea</taxon>
        <taxon>Araneidae</taxon>
        <taxon>Araneus</taxon>
    </lineage>
</organism>
<name>A0A4Y2DET9_ARAVE</name>
<gene>
    <name evidence="2" type="primary">RE1_65</name>
    <name evidence="2" type="ORF">AVEN_210941_1</name>
</gene>
<dbReference type="EMBL" id="BGPR01000358">
    <property type="protein sequence ID" value="GBM15312.1"/>
    <property type="molecule type" value="Genomic_DNA"/>
</dbReference>
<dbReference type="Proteomes" id="UP000499080">
    <property type="component" value="Unassembled WGS sequence"/>
</dbReference>
<evidence type="ECO:0000313" key="3">
    <source>
        <dbReference type="Proteomes" id="UP000499080"/>
    </source>
</evidence>
<accession>A0A4Y2DET9</accession>
<comment type="caution">
    <text evidence="2">The sequence shown here is derived from an EMBL/GenBank/DDBJ whole genome shotgun (WGS) entry which is preliminary data.</text>
</comment>
<reference evidence="2 3" key="1">
    <citation type="journal article" date="2019" name="Sci. Rep.">
        <title>Orb-weaving spider Araneus ventricosus genome elucidates the spidroin gene catalogue.</title>
        <authorList>
            <person name="Kono N."/>
            <person name="Nakamura H."/>
            <person name="Ohtoshi R."/>
            <person name="Moran D.A.P."/>
            <person name="Shinohara A."/>
            <person name="Yoshida Y."/>
            <person name="Fujiwara M."/>
            <person name="Mori M."/>
            <person name="Tomita M."/>
            <person name="Arakawa K."/>
        </authorList>
    </citation>
    <scope>NUCLEOTIDE SEQUENCE [LARGE SCALE GENOMIC DNA]</scope>
</reference>
<evidence type="ECO:0000259" key="1">
    <source>
        <dbReference type="Pfam" id="PF07727"/>
    </source>
</evidence>
<sequence>MKDRKVWELQELSDKCKVLGCRWVFSSKRDDKNKIKRFKAGLVAQGFKQRKGESFDEVYSLVVSFGIIRCDVKCDYLYAPLKEQIFVKQPPGFEKNPNLVCRLQKVLYGLYQSGRACHTEQNRTPLHAPETMTFWLFKQCGGHEVEEPSEDAP</sequence>
<dbReference type="InterPro" id="IPR013103">
    <property type="entry name" value="RVT_2"/>
</dbReference>
<proteinExistence type="predicted"/>
<feature type="domain" description="Reverse transcriptase Ty1/copia-type" evidence="1">
    <location>
        <begin position="5"/>
        <end position="69"/>
    </location>
</feature>
<keyword evidence="3" id="KW-1185">Reference proteome</keyword>
<dbReference type="Pfam" id="PF07727">
    <property type="entry name" value="RVT_2"/>
    <property type="match status" value="1"/>
</dbReference>